<keyword evidence="3" id="KW-0804">Transcription</keyword>
<accession>A0A4T9TE08</accession>
<organism evidence="7 8">
    <name type="scientific">Parvibacter caecicola</name>
    <dbReference type="NCBI Taxonomy" id="747645"/>
    <lineage>
        <taxon>Bacteria</taxon>
        <taxon>Bacillati</taxon>
        <taxon>Actinomycetota</taxon>
        <taxon>Coriobacteriia</taxon>
        <taxon>Coriobacteriales</taxon>
        <taxon>Coriobacteriaceae</taxon>
        <taxon>Parvibacter</taxon>
    </lineage>
</organism>
<dbReference type="AlphaFoldDB" id="A0A4T9TE08"/>
<keyword evidence="2" id="KW-0238">DNA-binding</keyword>
<dbReference type="SUPFAM" id="SSF46894">
    <property type="entry name" value="C-terminal effector domain of the bipartite response regulators"/>
    <property type="match status" value="1"/>
</dbReference>
<keyword evidence="5" id="KW-0472">Membrane</keyword>
<feature type="transmembrane region" description="Helical" evidence="5">
    <location>
        <begin position="126"/>
        <end position="147"/>
    </location>
</feature>
<feature type="transmembrane region" description="Helical" evidence="5">
    <location>
        <begin position="100"/>
        <end position="120"/>
    </location>
</feature>
<evidence type="ECO:0000259" key="6">
    <source>
        <dbReference type="PROSITE" id="PS50043"/>
    </source>
</evidence>
<feature type="transmembrane region" description="Helical" evidence="5">
    <location>
        <begin position="186"/>
        <end position="206"/>
    </location>
</feature>
<keyword evidence="8" id="KW-1185">Reference proteome</keyword>
<evidence type="ECO:0000256" key="1">
    <source>
        <dbReference type="ARBA" id="ARBA00023015"/>
    </source>
</evidence>
<feature type="transmembrane region" description="Helical" evidence="5">
    <location>
        <begin position="25"/>
        <end position="49"/>
    </location>
</feature>
<protein>
    <submittedName>
        <fullName evidence="7">Helix-turn-helix transcriptional regulator</fullName>
    </submittedName>
</protein>
<dbReference type="InterPro" id="IPR000792">
    <property type="entry name" value="Tscrpt_reg_LuxR_C"/>
</dbReference>
<dbReference type="Pfam" id="PF00196">
    <property type="entry name" value="GerE"/>
    <property type="match status" value="1"/>
</dbReference>
<dbReference type="EMBL" id="SSTM01000003">
    <property type="protein sequence ID" value="TJW10752.1"/>
    <property type="molecule type" value="Genomic_DNA"/>
</dbReference>
<name>A0A4T9TE08_9ACTN</name>
<feature type="transmembrane region" description="Helical" evidence="5">
    <location>
        <begin position="243"/>
        <end position="264"/>
    </location>
</feature>
<dbReference type="PRINTS" id="PR00038">
    <property type="entry name" value="HTHLUXR"/>
</dbReference>
<dbReference type="InterPro" id="IPR016032">
    <property type="entry name" value="Sig_transdc_resp-reg_C-effctor"/>
</dbReference>
<feature type="transmembrane region" description="Helical" evidence="5">
    <location>
        <begin position="69"/>
        <end position="88"/>
    </location>
</feature>
<feature type="transmembrane region" description="Helical" evidence="5">
    <location>
        <begin position="159"/>
        <end position="180"/>
    </location>
</feature>
<feature type="transmembrane region" description="Helical" evidence="5">
    <location>
        <begin position="270"/>
        <end position="295"/>
    </location>
</feature>
<feature type="region of interest" description="Disordered" evidence="4">
    <location>
        <begin position="212"/>
        <end position="236"/>
    </location>
</feature>
<gene>
    <name evidence="7" type="ORF">E5982_05625</name>
</gene>
<evidence type="ECO:0000256" key="4">
    <source>
        <dbReference type="SAM" id="MobiDB-lite"/>
    </source>
</evidence>
<evidence type="ECO:0000313" key="8">
    <source>
        <dbReference type="Proteomes" id="UP000309454"/>
    </source>
</evidence>
<dbReference type="OrthoDB" id="3197423at2"/>
<dbReference type="PANTHER" id="PTHR44688">
    <property type="entry name" value="DNA-BINDING TRANSCRIPTIONAL ACTIVATOR DEVR_DOSR"/>
    <property type="match status" value="1"/>
</dbReference>
<evidence type="ECO:0000256" key="3">
    <source>
        <dbReference type="ARBA" id="ARBA00023163"/>
    </source>
</evidence>
<proteinExistence type="predicted"/>
<evidence type="ECO:0000313" key="7">
    <source>
        <dbReference type="EMBL" id="TJW10752.1"/>
    </source>
</evidence>
<dbReference type="GO" id="GO:0006355">
    <property type="term" value="P:regulation of DNA-templated transcription"/>
    <property type="evidence" value="ECO:0007669"/>
    <property type="project" value="InterPro"/>
</dbReference>
<reference evidence="7 8" key="1">
    <citation type="submission" date="2019-04" db="EMBL/GenBank/DDBJ databases">
        <title>Microbes associate with the intestines of laboratory mice.</title>
        <authorList>
            <person name="Navarre W."/>
            <person name="Wong E."/>
            <person name="Huang K.C."/>
            <person name="Tropini C."/>
            <person name="Ng K."/>
            <person name="Yu B."/>
        </authorList>
    </citation>
    <scope>NUCLEOTIDE SEQUENCE [LARGE SCALE GENOMIC DNA]</scope>
    <source>
        <strain evidence="7 8">NM48_B13</strain>
    </source>
</reference>
<dbReference type="InterPro" id="IPR036388">
    <property type="entry name" value="WH-like_DNA-bd_sf"/>
</dbReference>
<keyword evidence="5" id="KW-1133">Transmembrane helix</keyword>
<feature type="transmembrane region" description="Helical" evidence="5">
    <location>
        <begin position="369"/>
        <end position="389"/>
    </location>
</feature>
<comment type="caution">
    <text evidence="7">The sequence shown here is derived from an EMBL/GenBank/DDBJ whole genome shotgun (WGS) entry which is preliminary data.</text>
</comment>
<evidence type="ECO:0000256" key="2">
    <source>
        <dbReference type="ARBA" id="ARBA00023125"/>
    </source>
</evidence>
<dbReference type="PANTHER" id="PTHR44688:SF16">
    <property type="entry name" value="DNA-BINDING TRANSCRIPTIONAL ACTIVATOR DEVR_DOSR"/>
    <property type="match status" value="1"/>
</dbReference>
<dbReference type="GO" id="GO:0003677">
    <property type="term" value="F:DNA binding"/>
    <property type="evidence" value="ECO:0007669"/>
    <property type="project" value="UniProtKB-KW"/>
</dbReference>
<feature type="transmembrane region" description="Helical" evidence="5">
    <location>
        <begin position="307"/>
        <end position="324"/>
    </location>
</feature>
<keyword evidence="1" id="KW-0805">Transcription regulation</keyword>
<dbReference type="CDD" id="cd06170">
    <property type="entry name" value="LuxR_C_like"/>
    <property type="match status" value="1"/>
</dbReference>
<feature type="transmembrane region" description="Helical" evidence="5">
    <location>
        <begin position="395"/>
        <end position="419"/>
    </location>
</feature>
<evidence type="ECO:0000256" key="5">
    <source>
        <dbReference type="SAM" id="Phobius"/>
    </source>
</evidence>
<feature type="domain" description="HTH luxR-type" evidence="6">
    <location>
        <begin position="481"/>
        <end position="546"/>
    </location>
</feature>
<sequence length="549" mass="57830">MGQAFCLVRSLGGRAIDASRPKEPVYFFGLQMDLTGLAFHLSWLFLFLYSAIPVGAQPGETAEGGYLSSLYLFSSFALTATLLAFILFRGKSERLLQRHWLTTFGIVATTAGTLLYYAAAPVAANGSLLVAQTSGLLTGVGSGIIAMRWAWDFGGVPSATIMSSVPSILAVTVVCCVTTPHLPPLLAAAIVSLLPVASGVFALNVIRTAANGSSPKEPLPTTGSALNSTSPSRPPNAPAARSMLFYTVLCGGIALLGTTLGITGQSSTSFFSLSSVTVLLISAAGAILIGSALVVRRTPGASFSANLFVPFIVIVCFLVILASTQPEQAIRNAESVGSVCLETLFFAVLIIAARRFAMPAITVFAAGRVTYALSNIAGSQLTGLFVAGASSDSLIQLSSFALFLGIEIIMVAAVVVVVLPRRTNRKLAHQEGTGPIDYSTLPKEPLGASLADNPSENIPPANAAFANDPPNRVPFQERVTIFSREYGLTAREAEVAKQLLMGHSYARIMQELCIAEGTVNYHARNIYSKAGVHGRQELVELFETNDSRS</sequence>
<keyword evidence="5" id="KW-0812">Transmembrane</keyword>
<dbReference type="SMART" id="SM00421">
    <property type="entry name" value="HTH_LUXR"/>
    <property type="match status" value="1"/>
</dbReference>
<dbReference type="Proteomes" id="UP000309454">
    <property type="component" value="Unassembled WGS sequence"/>
</dbReference>
<feature type="transmembrane region" description="Helical" evidence="5">
    <location>
        <begin position="336"/>
        <end position="357"/>
    </location>
</feature>
<dbReference type="PROSITE" id="PS50043">
    <property type="entry name" value="HTH_LUXR_2"/>
    <property type="match status" value="1"/>
</dbReference>
<dbReference type="Gene3D" id="1.10.10.10">
    <property type="entry name" value="Winged helix-like DNA-binding domain superfamily/Winged helix DNA-binding domain"/>
    <property type="match status" value="1"/>
</dbReference>